<comment type="caution">
    <text evidence="2">The sequence shown here is derived from an EMBL/GenBank/DDBJ whole genome shotgun (WGS) entry which is preliminary data.</text>
</comment>
<feature type="region of interest" description="Disordered" evidence="1">
    <location>
        <begin position="159"/>
        <end position="187"/>
    </location>
</feature>
<dbReference type="GeneID" id="33571839"/>
<name>A0A1Y2GRM3_9FUNG</name>
<dbReference type="Proteomes" id="UP000193648">
    <property type="component" value="Unassembled WGS sequence"/>
</dbReference>
<protein>
    <submittedName>
        <fullName evidence="2">Uncharacterized protein</fullName>
    </submittedName>
</protein>
<evidence type="ECO:0000313" key="3">
    <source>
        <dbReference type="Proteomes" id="UP000193648"/>
    </source>
</evidence>
<dbReference type="OrthoDB" id="2441324at2759"/>
<evidence type="ECO:0000313" key="2">
    <source>
        <dbReference type="EMBL" id="ORZ20132.1"/>
    </source>
</evidence>
<sequence>MPKRLATPQITIEDGVKRDAGDIKRNEYCMLVHVYRQMLTLPKEVRETFGPGIRSQLANITGVGDTTAQKAITFSKKGLVPQFSSTSNAGRPVKVLDDDYAAKVREIVARKLPEGQTHMTIQMIQQTLLNEHGIRKTTQTLRRDMLKLDLRWTGERFVQGRGKKANPKPPSAWPKRKRIKKSSTEAPKADTVTVMDQQAQGQIQVQIQEHGQDQILAQMDVVAMAEVPQQQHQPSQIDPQVEAQVVAALEAPVVVSAEQAESAAQAQAEIAAQVQALLQGRA</sequence>
<dbReference type="InParanoid" id="A0A1Y2GRM3"/>
<reference evidence="2 3" key="1">
    <citation type="submission" date="2016-07" db="EMBL/GenBank/DDBJ databases">
        <title>Pervasive Adenine N6-methylation of Active Genes in Fungi.</title>
        <authorList>
            <consortium name="DOE Joint Genome Institute"/>
            <person name="Mondo S.J."/>
            <person name="Dannebaum R.O."/>
            <person name="Kuo R.C."/>
            <person name="Labutti K."/>
            <person name="Haridas S."/>
            <person name="Kuo A."/>
            <person name="Salamov A."/>
            <person name="Ahrendt S.R."/>
            <person name="Lipzen A."/>
            <person name="Sullivan W."/>
            <person name="Andreopoulos W.B."/>
            <person name="Clum A."/>
            <person name="Lindquist E."/>
            <person name="Daum C."/>
            <person name="Ramamoorthy G.K."/>
            <person name="Gryganskyi A."/>
            <person name="Culley D."/>
            <person name="Magnuson J.K."/>
            <person name="James T.Y."/>
            <person name="O'Malley M.A."/>
            <person name="Stajich J.E."/>
            <person name="Spatafora J.W."/>
            <person name="Visel A."/>
            <person name="Grigoriev I.V."/>
        </authorList>
    </citation>
    <scope>NUCLEOTIDE SEQUENCE [LARGE SCALE GENOMIC DNA]</scope>
    <source>
        <strain evidence="2 3">NRRL 3116</strain>
    </source>
</reference>
<organism evidence="2 3">
    <name type="scientific">Lobosporangium transversale</name>
    <dbReference type="NCBI Taxonomy" id="64571"/>
    <lineage>
        <taxon>Eukaryota</taxon>
        <taxon>Fungi</taxon>
        <taxon>Fungi incertae sedis</taxon>
        <taxon>Mucoromycota</taxon>
        <taxon>Mortierellomycotina</taxon>
        <taxon>Mortierellomycetes</taxon>
        <taxon>Mortierellales</taxon>
        <taxon>Mortierellaceae</taxon>
        <taxon>Lobosporangium</taxon>
    </lineage>
</organism>
<accession>A0A1Y2GRM3</accession>
<keyword evidence="3" id="KW-1185">Reference proteome</keyword>
<evidence type="ECO:0000256" key="1">
    <source>
        <dbReference type="SAM" id="MobiDB-lite"/>
    </source>
</evidence>
<gene>
    <name evidence="2" type="ORF">BCR41DRAFT_421225</name>
</gene>
<dbReference type="RefSeq" id="XP_021882672.1">
    <property type="nucleotide sequence ID" value="XM_022029996.1"/>
</dbReference>
<dbReference type="EMBL" id="MCFF01000013">
    <property type="protein sequence ID" value="ORZ20132.1"/>
    <property type="molecule type" value="Genomic_DNA"/>
</dbReference>
<dbReference type="AlphaFoldDB" id="A0A1Y2GRM3"/>
<proteinExistence type="predicted"/>